<organism evidence="4 5">
    <name type="scientific">Geobacillus kaustophilus</name>
    <dbReference type="NCBI Taxonomy" id="1462"/>
    <lineage>
        <taxon>Bacteria</taxon>
        <taxon>Bacillati</taxon>
        <taxon>Bacillota</taxon>
        <taxon>Bacilli</taxon>
        <taxon>Bacillales</taxon>
        <taxon>Anoxybacillaceae</taxon>
        <taxon>Geobacillus</taxon>
        <taxon>Geobacillus thermoleovorans group</taxon>
    </lineage>
</organism>
<dbReference type="Gene3D" id="3.40.630.30">
    <property type="match status" value="1"/>
</dbReference>
<dbReference type="PATRIC" id="fig|1462.6.peg.1714"/>
<dbReference type="PANTHER" id="PTHR43877">
    <property type="entry name" value="AMINOALKYLPHOSPHONATE N-ACETYLTRANSFERASE-RELATED-RELATED"/>
    <property type="match status" value="1"/>
</dbReference>
<gene>
    <name evidence="4" type="ORF">LG52_1511</name>
</gene>
<name>A0A0D8BWF8_GEOKU</name>
<dbReference type="PROSITE" id="PS51186">
    <property type="entry name" value="GNAT"/>
    <property type="match status" value="1"/>
</dbReference>
<comment type="caution">
    <text evidence="4">The sequence shown here is derived from an EMBL/GenBank/DDBJ whole genome shotgun (WGS) entry which is preliminary data.</text>
</comment>
<dbReference type="RefSeq" id="WP_044731481.1">
    <property type="nucleotide sequence ID" value="NZ_JYBP01000003.1"/>
</dbReference>
<dbReference type="InterPro" id="IPR016181">
    <property type="entry name" value="Acyl_CoA_acyltransferase"/>
</dbReference>
<dbReference type="SUPFAM" id="SSF55729">
    <property type="entry name" value="Acyl-CoA N-acyltransferases (Nat)"/>
    <property type="match status" value="1"/>
</dbReference>
<accession>A0A0D8BWF8</accession>
<evidence type="ECO:0000256" key="1">
    <source>
        <dbReference type="ARBA" id="ARBA00022679"/>
    </source>
</evidence>
<evidence type="ECO:0000313" key="4">
    <source>
        <dbReference type="EMBL" id="KJE28523.1"/>
    </source>
</evidence>
<keyword evidence="2" id="KW-0012">Acyltransferase</keyword>
<dbReference type="CDD" id="cd04301">
    <property type="entry name" value="NAT_SF"/>
    <property type="match status" value="1"/>
</dbReference>
<sequence>MNIVSTKQLDRAIVHQFFTNHWGSPQMVVSTGIYNCSELDGFAAVENGQRIIGLITFVIRGNECEIISLDSIMENRGVGSALLHEAETWARQQGCTTVQLITTNDNLHALRFYQKRGYQIIGVFPNAVDKARQVKPSIPLMSPDGIPIRDELLLVKSLV</sequence>
<dbReference type="PANTHER" id="PTHR43877:SF2">
    <property type="entry name" value="AMINOALKYLPHOSPHONATE N-ACETYLTRANSFERASE-RELATED"/>
    <property type="match status" value="1"/>
</dbReference>
<reference evidence="4 5" key="1">
    <citation type="submission" date="2015-01" db="EMBL/GenBank/DDBJ databases">
        <authorList>
            <person name="Filippidou S."/>
            <person name="Jeanneret N."/>
            <person name="Russel-Delif L."/>
            <person name="Junier T."/>
            <person name="Wunderlin T."/>
            <person name="Molina V."/>
            <person name="Johnson S.L."/>
            <person name="Davenport K.W."/>
            <person name="Chain P.S."/>
            <person name="Dorador C."/>
            <person name="Junier P."/>
        </authorList>
    </citation>
    <scope>NUCLEOTIDE SEQUENCE [LARGE SCALE GENOMIC DNA]</scope>
    <source>
        <strain evidence="4 5">Et7/4</strain>
    </source>
</reference>
<evidence type="ECO:0000259" key="3">
    <source>
        <dbReference type="PROSITE" id="PS51186"/>
    </source>
</evidence>
<dbReference type="EMBL" id="JYBP01000003">
    <property type="protein sequence ID" value="KJE28523.1"/>
    <property type="molecule type" value="Genomic_DNA"/>
</dbReference>
<proteinExistence type="predicted"/>
<feature type="domain" description="N-acetyltransferase" evidence="3">
    <location>
        <begin position="1"/>
        <end position="139"/>
    </location>
</feature>
<dbReference type="AlphaFoldDB" id="A0A0D8BWF8"/>
<evidence type="ECO:0000256" key="2">
    <source>
        <dbReference type="ARBA" id="ARBA00023315"/>
    </source>
</evidence>
<dbReference type="OrthoDB" id="7365228at2"/>
<dbReference type="Proteomes" id="UP000032522">
    <property type="component" value="Unassembled WGS sequence"/>
</dbReference>
<dbReference type="InterPro" id="IPR050832">
    <property type="entry name" value="Bact_Acetyltransf"/>
</dbReference>
<evidence type="ECO:0000313" key="5">
    <source>
        <dbReference type="Proteomes" id="UP000032522"/>
    </source>
</evidence>
<protein>
    <submittedName>
        <fullName evidence="4">Acetyltransferase domain protein</fullName>
    </submittedName>
</protein>
<dbReference type="GO" id="GO:0016747">
    <property type="term" value="F:acyltransferase activity, transferring groups other than amino-acyl groups"/>
    <property type="evidence" value="ECO:0007669"/>
    <property type="project" value="InterPro"/>
</dbReference>
<dbReference type="InterPro" id="IPR000182">
    <property type="entry name" value="GNAT_dom"/>
</dbReference>
<keyword evidence="1 4" id="KW-0808">Transferase</keyword>
<dbReference type="Pfam" id="PF00583">
    <property type="entry name" value="Acetyltransf_1"/>
    <property type="match status" value="1"/>
</dbReference>